<reference evidence="1 2" key="1">
    <citation type="journal article" date="2023" name="Science">
        <title>Complex scaffold remodeling in plant triterpene biosynthesis.</title>
        <authorList>
            <person name="De La Pena R."/>
            <person name="Hodgson H."/>
            <person name="Liu J.C."/>
            <person name="Stephenson M.J."/>
            <person name="Martin A.C."/>
            <person name="Owen C."/>
            <person name="Harkess A."/>
            <person name="Leebens-Mack J."/>
            <person name="Jimenez L.E."/>
            <person name="Osbourn A."/>
            <person name="Sattely E.S."/>
        </authorList>
    </citation>
    <scope>NUCLEOTIDE SEQUENCE [LARGE SCALE GENOMIC DNA]</scope>
    <source>
        <strain evidence="2">cv. JPN11</strain>
        <tissue evidence="1">Leaf</tissue>
    </source>
</reference>
<gene>
    <name evidence="1" type="ORF">OWV82_006410</name>
</gene>
<evidence type="ECO:0000313" key="1">
    <source>
        <dbReference type="EMBL" id="KAJ4722990.1"/>
    </source>
</evidence>
<accession>A0ACC1YH35</accession>
<protein>
    <submittedName>
        <fullName evidence="1">Myosin-binding protein</fullName>
    </submittedName>
</protein>
<proteinExistence type="predicted"/>
<comment type="caution">
    <text evidence="1">The sequence shown here is derived from an EMBL/GenBank/DDBJ whole genome shotgun (WGS) entry which is preliminary data.</text>
</comment>
<dbReference type="Proteomes" id="UP001164539">
    <property type="component" value="Chromosome 3"/>
</dbReference>
<name>A0ACC1YH35_MELAZ</name>
<organism evidence="1 2">
    <name type="scientific">Melia azedarach</name>
    <name type="common">Chinaberry tree</name>
    <dbReference type="NCBI Taxonomy" id="155640"/>
    <lineage>
        <taxon>Eukaryota</taxon>
        <taxon>Viridiplantae</taxon>
        <taxon>Streptophyta</taxon>
        <taxon>Embryophyta</taxon>
        <taxon>Tracheophyta</taxon>
        <taxon>Spermatophyta</taxon>
        <taxon>Magnoliopsida</taxon>
        <taxon>eudicotyledons</taxon>
        <taxon>Gunneridae</taxon>
        <taxon>Pentapetalae</taxon>
        <taxon>rosids</taxon>
        <taxon>malvids</taxon>
        <taxon>Sapindales</taxon>
        <taxon>Meliaceae</taxon>
        <taxon>Melia</taxon>
    </lineage>
</organism>
<evidence type="ECO:0000313" key="2">
    <source>
        <dbReference type="Proteomes" id="UP001164539"/>
    </source>
</evidence>
<sequence length="754" mass="83862">MMCQAIDAWTFSELVGAFLDLAIAYFLLCGSALAYFASKFLGLFGLCLPCPCTGLFGKPNKIHDNNCLQGFLVDCPSEKISNIQILAKTKFPLDSILTNDLHSQSKGRSFDNGLVESDGETSSGSFSQGVIGRQSAMKEGKFDYKGKVVKIQRPRYGIRQRRKAGVVNDKSISSFDPLSSNGQAILESPGSFSKTANEISEGGSVPVQLVGEGFDDSRGASKEEIIMPLESDEFPDNNSPNEKDVAPVEVFKWDLQEELGLDINDVNTIKILEQALEEEHAARSALYLELEKERSAAATAADEAMAMILRLQEEKASIEMEARQYQRMIEEKSAYDAEEMNILKEILLRREREKHFLEKEVEAFRQMLFEIEQFDTDMDDTASSQVQKASSYFSEDPLITLQHISKSIVGKEKVKGANDFPDHEVTSVESQNCTLPLGKRLLLSELDKDVDSSNRGHKHPSFDKHQDLSRIGDEITQDLLKGIGYVDKNPIDQQREVQRLAEHSQFNHSTPQILDVHEKALKSAGEKQGQTDDPSACQGLTSNTMKACDDTKVISQYSDGNVGKHEKDSRSSVLSGDLCVYDVHVISENEGSGKIHEDQPKSLTMNIPSRSDSPSTDRSETEMDVKGSTSDVSSRLSHMGSSGGKASLADFRRNSMSAFDYERLKIDNEVGCLRDRLKIVQEGRERLNFSVGHRQREKIQLQLLEDIASQLREIRQLTEPGKAARQASLPPLSTKVISKKRRSQSISFGMQKST</sequence>
<keyword evidence="2" id="KW-1185">Reference proteome</keyword>
<dbReference type="EMBL" id="CM051396">
    <property type="protein sequence ID" value="KAJ4722990.1"/>
    <property type="molecule type" value="Genomic_DNA"/>
</dbReference>